<dbReference type="InterPro" id="IPR000182">
    <property type="entry name" value="GNAT_dom"/>
</dbReference>
<name>Q5WKQ8_SHOC1</name>
<dbReference type="Pfam" id="PF13302">
    <property type="entry name" value="Acetyltransf_3"/>
    <property type="match status" value="1"/>
</dbReference>
<reference evidence="2 3" key="1">
    <citation type="journal article" date="1994" name="J. Ferment. Bioeng.">
        <title>Molecular cloning and nucleotide sequence of the gene for an alkaline protease from the alkalophilic Bacillus sp. KSM-K16.</title>
        <authorList>
            <person name="Hakamada Y."/>
            <person name="Kobayashi T."/>
            <person name="Hitomi J."/>
            <person name="Kawai S."/>
            <person name="Ito S."/>
        </authorList>
    </citation>
    <scope>NUCLEOTIDE SEQUENCE [LARGE SCALE GENOMIC DNA]</scope>
    <source>
        <strain evidence="2 3">KSM-K16</strain>
    </source>
</reference>
<reference evidence="2 3" key="2">
    <citation type="journal article" date="1995" name="Appl. Microbiol. Biotechnol.">
        <title>Purification and properties of an alkaline protease from alkalophilic Bacillus sp. KSM-K16.</title>
        <authorList>
            <person name="Kobayashi T."/>
            <person name="Hakamada Y."/>
            <person name="Adachi S."/>
            <person name="Hitomi J."/>
            <person name="Yoshimatsu T."/>
            <person name="Koike K."/>
            <person name="Kawai S."/>
            <person name="Ito S."/>
        </authorList>
    </citation>
    <scope>NUCLEOTIDE SEQUENCE [LARGE SCALE GENOMIC DNA]</scope>
    <source>
        <strain evidence="2 3">KSM-K16</strain>
    </source>
</reference>
<dbReference type="AlphaFoldDB" id="Q5WKQ8"/>
<dbReference type="InterPro" id="IPR016181">
    <property type="entry name" value="Acyl_CoA_acyltransferase"/>
</dbReference>
<sequence length="185" mass="21392">MEKMKLALQPLNMEDIELVDEMYNDEAVFQTAILGYNYPQSRLLLKGKLESWITNKSQKHFKIMAEEAVGIAQIHDIHGVNRTCKLGIMIKPAFWGKGYGPEVLRQLEHICFNDIGLRRIEAEVLATNERVLAMMEQGHYEREGVRKEAVFKNGRFVDVHYYGKINDTSMDLGRYDLGKEVEKIK</sequence>
<dbReference type="eggNOG" id="COG1670">
    <property type="taxonomic scope" value="Bacteria"/>
</dbReference>
<organism evidence="2 3">
    <name type="scientific">Shouchella clausii (strain KSM-K16)</name>
    <name type="common">Alkalihalobacillus clausii</name>
    <dbReference type="NCBI Taxonomy" id="66692"/>
    <lineage>
        <taxon>Bacteria</taxon>
        <taxon>Bacillati</taxon>
        <taxon>Bacillota</taxon>
        <taxon>Bacilli</taxon>
        <taxon>Bacillales</taxon>
        <taxon>Bacillaceae</taxon>
        <taxon>Shouchella</taxon>
    </lineage>
</organism>
<reference evidence="2 3" key="5">
    <citation type="journal article" date="2007" name="Extremophiles">
        <title>Intragenomic diversity of the V1 regions of 16S rRNA genes in high-alkaline protease-producing Bacillus clausii spp.</title>
        <authorList>
            <person name="Kageyama Y."/>
            <person name="Takaki Y."/>
            <person name="Shimamura S."/>
            <person name="Nishi S."/>
            <person name="Nogi Y."/>
            <person name="Uchimura K."/>
            <person name="Kobayashi T."/>
            <person name="Hitomi J."/>
            <person name="Ozaki K."/>
            <person name="Kawai S."/>
            <person name="Ito S."/>
            <person name="Horikoshi K."/>
        </authorList>
    </citation>
    <scope>NUCLEOTIDE SEQUENCE [LARGE SCALE GENOMIC DNA]</scope>
    <source>
        <strain evidence="2 3">KSM-K16</strain>
    </source>
</reference>
<dbReference type="EMBL" id="AP006627">
    <property type="protein sequence ID" value="BAD63047.1"/>
    <property type="molecule type" value="Genomic_DNA"/>
</dbReference>
<dbReference type="STRING" id="66692.ABC0507"/>
<dbReference type="SUPFAM" id="SSF55729">
    <property type="entry name" value="Acyl-CoA N-acyltransferases (Nat)"/>
    <property type="match status" value="1"/>
</dbReference>
<dbReference type="PROSITE" id="PS51186">
    <property type="entry name" value="GNAT"/>
    <property type="match status" value="1"/>
</dbReference>
<keyword evidence="3" id="KW-1185">Reference proteome</keyword>
<dbReference type="KEGG" id="bcl:ABC0507"/>
<reference evidence="3" key="4">
    <citation type="submission" date="2003-10" db="EMBL/GenBank/DDBJ databases">
        <title>The complete genome sequence of the alkaliphilic Bacillus clausii KSM-K16.</title>
        <authorList>
            <person name="Takaki Y."/>
            <person name="Kageyama Y."/>
            <person name="Shimamura S."/>
            <person name="Suzuki H."/>
            <person name="Nishi S."/>
            <person name="Hatada Y."/>
            <person name="Kawai S."/>
            <person name="Ito S."/>
            <person name="Horikoshi K."/>
        </authorList>
    </citation>
    <scope>NUCLEOTIDE SEQUENCE [LARGE SCALE GENOMIC DNA]</scope>
    <source>
        <strain evidence="3">KSM-K16</strain>
    </source>
</reference>
<feature type="domain" description="N-acetyltransferase" evidence="1">
    <location>
        <begin position="6"/>
        <end position="168"/>
    </location>
</feature>
<accession>Q5WKQ8</accession>
<proteinExistence type="predicted"/>
<dbReference type="PANTHER" id="PTHR43415:SF3">
    <property type="entry name" value="GNAT-FAMILY ACETYLTRANSFERASE"/>
    <property type="match status" value="1"/>
</dbReference>
<evidence type="ECO:0000313" key="3">
    <source>
        <dbReference type="Proteomes" id="UP000001168"/>
    </source>
</evidence>
<protein>
    <submittedName>
        <fullName evidence="2">GNAT family acetyltransferase</fullName>
    </submittedName>
</protein>
<evidence type="ECO:0000313" key="2">
    <source>
        <dbReference type="EMBL" id="BAD63047.1"/>
    </source>
</evidence>
<evidence type="ECO:0000259" key="1">
    <source>
        <dbReference type="PROSITE" id="PS51186"/>
    </source>
</evidence>
<gene>
    <name evidence="2" type="ordered locus">ABC0507</name>
</gene>
<reference evidence="2 3" key="3">
    <citation type="journal article" date="1997" name="Protein Eng.">
        <title>High-resolution crystal structure of M-protease: phylogeny aided analysis of the high-alkaline adaptation mechanism.</title>
        <authorList>
            <person name="Shirai T."/>
            <person name="Suzuki A."/>
            <person name="Yamane T."/>
            <person name="Ashida T."/>
            <person name="Kobayashi T."/>
            <person name="Ito S."/>
        </authorList>
    </citation>
    <scope>NUCLEOTIDE SEQUENCE [LARGE SCALE GENOMIC DNA]</scope>
    <source>
        <strain evidence="2 3">KSM-K16</strain>
    </source>
</reference>
<dbReference type="GO" id="GO:0016747">
    <property type="term" value="F:acyltransferase activity, transferring groups other than amino-acyl groups"/>
    <property type="evidence" value="ECO:0007669"/>
    <property type="project" value="InterPro"/>
</dbReference>
<dbReference type="CDD" id="cd04301">
    <property type="entry name" value="NAT_SF"/>
    <property type="match status" value="1"/>
</dbReference>
<dbReference type="HOGENOM" id="CLU_013985_3_4_9"/>
<dbReference type="PANTHER" id="PTHR43415">
    <property type="entry name" value="SPERMIDINE N(1)-ACETYLTRANSFERASE"/>
    <property type="match status" value="1"/>
</dbReference>
<dbReference type="Gene3D" id="3.40.630.30">
    <property type="match status" value="1"/>
</dbReference>
<dbReference type="Proteomes" id="UP000001168">
    <property type="component" value="Chromosome"/>
</dbReference>